<organism evidence="2 3">
    <name type="scientific">Embleya hyalina</name>
    <dbReference type="NCBI Taxonomy" id="516124"/>
    <lineage>
        <taxon>Bacteria</taxon>
        <taxon>Bacillati</taxon>
        <taxon>Actinomycetota</taxon>
        <taxon>Actinomycetes</taxon>
        <taxon>Kitasatosporales</taxon>
        <taxon>Streptomycetaceae</taxon>
        <taxon>Embleya</taxon>
    </lineage>
</organism>
<dbReference type="InterPro" id="IPR027417">
    <property type="entry name" value="P-loop_NTPase"/>
</dbReference>
<dbReference type="AlphaFoldDB" id="A0A401YWX8"/>
<proteinExistence type="predicted"/>
<dbReference type="Gene3D" id="3.40.50.300">
    <property type="entry name" value="P-loop containing nucleotide triphosphate hydrolases"/>
    <property type="match status" value="1"/>
</dbReference>
<dbReference type="PANTHER" id="PTHR30153">
    <property type="entry name" value="REPLICATIVE DNA HELICASE DNAB"/>
    <property type="match status" value="1"/>
</dbReference>
<keyword evidence="2" id="KW-0067">ATP-binding</keyword>
<dbReference type="GO" id="GO:0006260">
    <property type="term" value="P:DNA replication"/>
    <property type="evidence" value="ECO:0007669"/>
    <property type="project" value="InterPro"/>
</dbReference>
<dbReference type="GO" id="GO:0005524">
    <property type="term" value="F:ATP binding"/>
    <property type="evidence" value="ECO:0007669"/>
    <property type="project" value="InterPro"/>
</dbReference>
<dbReference type="Pfam" id="PF03796">
    <property type="entry name" value="DnaB_C"/>
    <property type="match status" value="1"/>
</dbReference>
<dbReference type="InterPro" id="IPR007694">
    <property type="entry name" value="DNA_helicase_DnaB-like_C"/>
</dbReference>
<dbReference type="GO" id="GO:0005829">
    <property type="term" value="C:cytosol"/>
    <property type="evidence" value="ECO:0007669"/>
    <property type="project" value="TreeGrafter"/>
</dbReference>
<evidence type="ECO:0000313" key="2">
    <source>
        <dbReference type="EMBL" id="GCD99127.1"/>
    </source>
</evidence>
<reference evidence="2 3" key="1">
    <citation type="submission" date="2018-12" db="EMBL/GenBank/DDBJ databases">
        <title>Draft genome sequence of Embleya hyalina NBRC 13850T.</title>
        <authorList>
            <person name="Komaki H."/>
            <person name="Hosoyama A."/>
            <person name="Kimura A."/>
            <person name="Ichikawa N."/>
            <person name="Tamura T."/>
        </authorList>
    </citation>
    <scope>NUCLEOTIDE SEQUENCE [LARGE SCALE GENOMIC DNA]</scope>
    <source>
        <strain evidence="2 3">NBRC 13850</strain>
    </source>
</reference>
<evidence type="ECO:0000259" key="1">
    <source>
        <dbReference type="PROSITE" id="PS51199"/>
    </source>
</evidence>
<accession>A0A401YWX8</accession>
<protein>
    <submittedName>
        <fullName evidence="2">Replicative DNA helicase</fullName>
    </submittedName>
</protein>
<dbReference type="Proteomes" id="UP000286931">
    <property type="component" value="Unassembled WGS sequence"/>
</dbReference>
<name>A0A401YWX8_9ACTN</name>
<dbReference type="EMBL" id="BIFH01000031">
    <property type="protein sequence ID" value="GCD99127.1"/>
    <property type="molecule type" value="Genomic_DNA"/>
</dbReference>
<evidence type="ECO:0000313" key="3">
    <source>
        <dbReference type="Proteomes" id="UP000286931"/>
    </source>
</evidence>
<dbReference type="SUPFAM" id="SSF52540">
    <property type="entry name" value="P-loop containing nucleoside triphosphate hydrolases"/>
    <property type="match status" value="1"/>
</dbReference>
<keyword evidence="3" id="KW-1185">Reference proteome</keyword>
<feature type="domain" description="SF4 helicase" evidence="1">
    <location>
        <begin position="1"/>
        <end position="238"/>
    </location>
</feature>
<dbReference type="PROSITE" id="PS51199">
    <property type="entry name" value="SF4_HELICASE"/>
    <property type="match status" value="1"/>
</dbReference>
<sequence>MIAARPAHGKSTLAINLARSCAVAEGRPVLLFSPQMSRLDIQRRVMSAEGRIPLHHLTHRRPTGDDLQAFTEAMPRVAKAALTVDTTARPDVDAIRSQCHRMRTRGGVDLLIVDTVHELAPARRYDNRYGELEEISRSLKRVARELGIPVVVTAQLNRDPETRPAREPRPSDIRDCGAFEEDADLVVLINRDDVHDPRSPRAGEADLIVAKHRNGPTGRLTVAFQGHLARFIDLAADYTPRV</sequence>
<dbReference type="PANTHER" id="PTHR30153:SF2">
    <property type="entry name" value="REPLICATIVE DNA HELICASE"/>
    <property type="match status" value="1"/>
</dbReference>
<gene>
    <name evidence="2" type="ORF">EHYA_06839</name>
</gene>
<comment type="caution">
    <text evidence="2">The sequence shown here is derived from an EMBL/GenBank/DDBJ whole genome shotgun (WGS) entry which is preliminary data.</text>
</comment>
<keyword evidence="2" id="KW-0347">Helicase</keyword>
<keyword evidence="2" id="KW-0547">Nucleotide-binding</keyword>
<keyword evidence="2" id="KW-0378">Hydrolase</keyword>
<dbReference type="GO" id="GO:0003678">
    <property type="term" value="F:DNA helicase activity"/>
    <property type="evidence" value="ECO:0007669"/>
    <property type="project" value="InterPro"/>
</dbReference>